<name>A0A0A9FLY0_ARUDO</name>
<reference evidence="2" key="1">
    <citation type="submission" date="2014-09" db="EMBL/GenBank/DDBJ databases">
        <authorList>
            <person name="Magalhaes I.L.F."/>
            <person name="Oliveira U."/>
            <person name="Santos F.R."/>
            <person name="Vidigal T.H.D.A."/>
            <person name="Brescovit A.D."/>
            <person name="Santos A.J."/>
        </authorList>
    </citation>
    <scope>NUCLEOTIDE SEQUENCE</scope>
    <source>
        <tissue evidence="2">Shoot tissue taken approximately 20 cm above the soil surface</tissue>
    </source>
</reference>
<proteinExistence type="predicted"/>
<reference evidence="2" key="2">
    <citation type="journal article" date="2015" name="Data Brief">
        <title>Shoot transcriptome of the giant reed, Arundo donax.</title>
        <authorList>
            <person name="Barrero R.A."/>
            <person name="Guerrero F.D."/>
            <person name="Moolhuijzen P."/>
            <person name="Goolsby J.A."/>
            <person name="Tidwell J."/>
            <person name="Bellgard S.E."/>
            <person name="Bellgard M.I."/>
        </authorList>
    </citation>
    <scope>NUCLEOTIDE SEQUENCE</scope>
    <source>
        <tissue evidence="2">Shoot tissue taken approximately 20 cm above the soil surface</tissue>
    </source>
</reference>
<dbReference type="AlphaFoldDB" id="A0A0A9FLY0"/>
<feature type="region of interest" description="Disordered" evidence="1">
    <location>
        <begin position="1"/>
        <end position="22"/>
    </location>
</feature>
<evidence type="ECO:0000256" key="1">
    <source>
        <dbReference type="SAM" id="MobiDB-lite"/>
    </source>
</evidence>
<accession>A0A0A9FLY0</accession>
<organism evidence="2">
    <name type="scientific">Arundo donax</name>
    <name type="common">Giant reed</name>
    <name type="synonym">Donax arundinaceus</name>
    <dbReference type="NCBI Taxonomy" id="35708"/>
    <lineage>
        <taxon>Eukaryota</taxon>
        <taxon>Viridiplantae</taxon>
        <taxon>Streptophyta</taxon>
        <taxon>Embryophyta</taxon>
        <taxon>Tracheophyta</taxon>
        <taxon>Spermatophyta</taxon>
        <taxon>Magnoliopsida</taxon>
        <taxon>Liliopsida</taxon>
        <taxon>Poales</taxon>
        <taxon>Poaceae</taxon>
        <taxon>PACMAD clade</taxon>
        <taxon>Arundinoideae</taxon>
        <taxon>Arundineae</taxon>
        <taxon>Arundo</taxon>
    </lineage>
</organism>
<dbReference type="EMBL" id="GBRH01188603">
    <property type="protein sequence ID" value="JAE09293.1"/>
    <property type="molecule type" value="Transcribed_RNA"/>
</dbReference>
<sequence length="22" mass="2290">MGASRPTDPLPASMERSANSTL</sequence>
<evidence type="ECO:0000313" key="2">
    <source>
        <dbReference type="EMBL" id="JAE09293.1"/>
    </source>
</evidence>
<protein>
    <submittedName>
        <fullName evidence="2">Uncharacterized protein</fullName>
    </submittedName>
</protein>